<feature type="compositionally biased region" description="Low complexity" evidence="1">
    <location>
        <begin position="33"/>
        <end position="45"/>
    </location>
</feature>
<dbReference type="AlphaFoldDB" id="A0A4Z2ETV3"/>
<evidence type="ECO:0000313" key="2">
    <source>
        <dbReference type="EMBL" id="TNN31804.1"/>
    </source>
</evidence>
<name>A0A4Z2ETV3_9TELE</name>
<gene>
    <name evidence="2" type="ORF">EYF80_058038</name>
</gene>
<proteinExistence type="predicted"/>
<keyword evidence="3" id="KW-1185">Reference proteome</keyword>
<reference evidence="2 3" key="1">
    <citation type="submission" date="2019-03" db="EMBL/GenBank/DDBJ databases">
        <title>First draft genome of Liparis tanakae, snailfish: a comprehensive survey of snailfish specific genes.</title>
        <authorList>
            <person name="Kim W."/>
            <person name="Song I."/>
            <person name="Jeong J.-H."/>
            <person name="Kim D."/>
            <person name="Kim S."/>
            <person name="Ryu S."/>
            <person name="Song J.Y."/>
            <person name="Lee S.K."/>
        </authorList>
    </citation>
    <scope>NUCLEOTIDE SEQUENCE [LARGE SCALE GENOMIC DNA]</scope>
    <source>
        <tissue evidence="2">Muscle</tissue>
    </source>
</reference>
<protein>
    <submittedName>
        <fullName evidence="2">Uncharacterized protein</fullName>
    </submittedName>
</protein>
<dbReference type="Proteomes" id="UP000314294">
    <property type="component" value="Unassembled WGS sequence"/>
</dbReference>
<dbReference type="EMBL" id="SRLO01003143">
    <property type="protein sequence ID" value="TNN31804.1"/>
    <property type="molecule type" value="Genomic_DNA"/>
</dbReference>
<sequence>MTARHKDDNERNARRPEPGLGWQEKRGAAVCLPPSRASRAAAPRATGTKKASAEQLRGEPAPSQGHTRMVRVAVLLWAGNPLSSTTTGRTYTSCNRCWKPLRRDTMPAFRVSFCNASEGSGRDSGRRARSRENNRLLNKSHKELRLDGHATRGAGRISPKRSRLNTQGTQVETMRAGPTITQEAEEPVAHRRPVPVHGADCLDDLGEADRPDLLSAFDGRRETFWRYSFVETVPSTVSMSKQQSDSICHSKEYLQR</sequence>
<accession>A0A4Z2ETV3</accession>
<organism evidence="2 3">
    <name type="scientific">Liparis tanakae</name>
    <name type="common">Tanaka's snailfish</name>
    <dbReference type="NCBI Taxonomy" id="230148"/>
    <lineage>
        <taxon>Eukaryota</taxon>
        <taxon>Metazoa</taxon>
        <taxon>Chordata</taxon>
        <taxon>Craniata</taxon>
        <taxon>Vertebrata</taxon>
        <taxon>Euteleostomi</taxon>
        <taxon>Actinopterygii</taxon>
        <taxon>Neopterygii</taxon>
        <taxon>Teleostei</taxon>
        <taxon>Neoteleostei</taxon>
        <taxon>Acanthomorphata</taxon>
        <taxon>Eupercaria</taxon>
        <taxon>Perciformes</taxon>
        <taxon>Cottioidei</taxon>
        <taxon>Cottales</taxon>
        <taxon>Liparidae</taxon>
        <taxon>Liparis</taxon>
    </lineage>
</organism>
<dbReference type="OrthoDB" id="10628042at2759"/>
<evidence type="ECO:0000256" key="1">
    <source>
        <dbReference type="SAM" id="MobiDB-lite"/>
    </source>
</evidence>
<feature type="region of interest" description="Disordered" evidence="1">
    <location>
        <begin position="1"/>
        <end position="67"/>
    </location>
</feature>
<feature type="compositionally biased region" description="Basic and acidic residues" evidence="1">
    <location>
        <begin position="1"/>
        <end position="27"/>
    </location>
</feature>
<evidence type="ECO:0000313" key="3">
    <source>
        <dbReference type="Proteomes" id="UP000314294"/>
    </source>
</evidence>
<feature type="region of interest" description="Disordered" evidence="1">
    <location>
        <begin position="152"/>
        <end position="174"/>
    </location>
</feature>
<comment type="caution">
    <text evidence="2">The sequence shown here is derived from an EMBL/GenBank/DDBJ whole genome shotgun (WGS) entry which is preliminary data.</text>
</comment>